<keyword evidence="6 9" id="KW-0010">Activator</keyword>
<dbReference type="InterPro" id="IPR001346">
    <property type="entry name" value="Interferon_reg_fact_DNA-bd_dom"/>
</dbReference>
<gene>
    <name evidence="13" type="primary">IRF2</name>
</gene>
<name>A0ABM5AYQ0_VULVU</name>
<dbReference type="InterPro" id="IPR036388">
    <property type="entry name" value="WH-like_DNA-bd_sf"/>
</dbReference>
<evidence type="ECO:0000256" key="9">
    <source>
        <dbReference type="PIRNR" id="PIRNR038196"/>
    </source>
</evidence>
<dbReference type="PIRSF" id="PIRSF038196">
    <property type="entry name" value="IFN_RF1/2"/>
    <property type="match status" value="1"/>
</dbReference>
<organism evidence="12 13">
    <name type="scientific">Vulpes vulpes</name>
    <name type="common">Red fox</name>
    <dbReference type="NCBI Taxonomy" id="9627"/>
    <lineage>
        <taxon>Eukaryota</taxon>
        <taxon>Metazoa</taxon>
        <taxon>Chordata</taxon>
        <taxon>Craniata</taxon>
        <taxon>Vertebrata</taxon>
        <taxon>Euteleostomi</taxon>
        <taxon>Mammalia</taxon>
        <taxon>Eutheria</taxon>
        <taxon>Laurasiatheria</taxon>
        <taxon>Carnivora</taxon>
        <taxon>Caniformia</taxon>
        <taxon>Canidae</taxon>
        <taxon>Vulpes</taxon>
    </lineage>
</organism>
<evidence type="ECO:0000256" key="6">
    <source>
        <dbReference type="ARBA" id="ARBA00023159"/>
    </source>
</evidence>
<dbReference type="PROSITE" id="PS00601">
    <property type="entry name" value="IRF_1"/>
    <property type="match status" value="1"/>
</dbReference>
<dbReference type="PROSITE" id="PS51507">
    <property type="entry name" value="IRF_2"/>
    <property type="match status" value="1"/>
</dbReference>
<reference evidence="13" key="1">
    <citation type="submission" date="2025-08" db="UniProtKB">
        <authorList>
            <consortium name="RefSeq"/>
        </authorList>
    </citation>
    <scope>IDENTIFICATION</scope>
    <source>
        <tissue evidence="13">Cell line</tissue>
    </source>
</reference>
<comment type="similarity">
    <text evidence="9">Belongs to the IRF family.</text>
</comment>
<evidence type="ECO:0000256" key="3">
    <source>
        <dbReference type="ARBA" id="ARBA00022843"/>
    </source>
</evidence>
<feature type="compositionally biased region" description="Pro residues" evidence="10">
    <location>
        <begin position="273"/>
        <end position="282"/>
    </location>
</feature>
<feature type="region of interest" description="Disordered" evidence="10">
    <location>
        <begin position="1"/>
        <end position="20"/>
    </location>
</feature>
<dbReference type="InterPro" id="IPR017431">
    <property type="entry name" value="IRF1/IRF2"/>
</dbReference>
<keyword evidence="12" id="KW-1185">Reference proteome</keyword>
<keyword evidence="3" id="KW-0832">Ubl conjugation</keyword>
<feature type="compositionally biased region" description="Basic and acidic residues" evidence="10">
    <location>
        <begin position="144"/>
        <end position="159"/>
    </location>
</feature>
<dbReference type="PANTHER" id="PTHR11949:SF22">
    <property type="entry name" value="INTERFERON REGULATORY FACTOR 2"/>
    <property type="match status" value="1"/>
</dbReference>
<proteinExistence type="inferred from homology"/>
<evidence type="ECO:0000256" key="5">
    <source>
        <dbReference type="ARBA" id="ARBA00023125"/>
    </source>
</evidence>
<accession>A0ABM5AYQ0</accession>
<dbReference type="CDD" id="cd00103">
    <property type="entry name" value="IRF"/>
    <property type="match status" value="1"/>
</dbReference>
<keyword evidence="5 9" id="KW-0238">DNA-binding</keyword>
<keyword evidence="2" id="KW-1017">Isopeptide bond</keyword>
<evidence type="ECO:0000256" key="2">
    <source>
        <dbReference type="ARBA" id="ARBA00022499"/>
    </source>
</evidence>
<feature type="domain" description="IRF tryptophan pentad repeat" evidence="11">
    <location>
        <begin position="24"/>
        <end position="132"/>
    </location>
</feature>
<protein>
    <recommendedName>
        <fullName evidence="9">Interferon regulatory factor</fullName>
    </recommendedName>
</protein>
<evidence type="ECO:0000313" key="13">
    <source>
        <dbReference type="RefSeq" id="XP_072619916.1"/>
    </source>
</evidence>
<dbReference type="Pfam" id="PF00605">
    <property type="entry name" value="IRF"/>
    <property type="match status" value="1"/>
</dbReference>
<dbReference type="SUPFAM" id="SSF46785">
    <property type="entry name" value="Winged helix' DNA-binding domain"/>
    <property type="match status" value="1"/>
</dbReference>
<dbReference type="InterPro" id="IPR036390">
    <property type="entry name" value="WH_DNA-bd_sf"/>
</dbReference>
<dbReference type="Gene3D" id="1.10.10.10">
    <property type="entry name" value="Winged helix-like DNA-binding domain superfamily/Winged helix DNA-binding domain"/>
    <property type="match status" value="1"/>
</dbReference>
<evidence type="ECO:0000256" key="7">
    <source>
        <dbReference type="ARBA" id="ARBA00023163"/>
    </source>
</evidence>
<keyword evidence="4 9" id="KW-0805">Transcription regulation</keyword>
<evidence type="ECO:0000313" key="12">
    <source>
        <dbReference type="Proteomes" id="UP001652641"/>
    </source>
</evidence>
<feature type="region of interest" description="Disordered" evidence="10">
    <location>
        <begin position="132"/>
        <end position="167"/>
    </location>
</feature>
<comment type="subcellular location">
    <subcellularLocation>
        <location evidence="1 9">Nucleus</location>
    </subcellularLocation>
</comment>
<dbReference type="PANTHER" id="PTHR11949">
    <property type="entry name" value="INTERFERON REGULATORY FACTOR"/>
    <property type="match status" value="1"/>
</dbReference>
<sequence>MRPGPPARTRRPRPQVPGTMPVERMRMRPWLEEQINSNTIPGLKWLNKEKKIFQIPWMHAARHGWDVEKDAPLFRNWAIHTGKHQPGVDKPDPKTWKANFRCAMNSLPDIEEVKDKSIKKGNNAFRVYRMLPLSERPSKKGKKPKTEKEDRVKHIKQEPVESSLGLSNGVSDLSPEYAVLTSAIKNEVDSTVNIIESETTDSVPSDEESVEGRPHWRKRNIEGKQYLSNMGTRSTYLLPSMATFVTSNKPDLQVTIKEESCPVPYNSSWPTLPDLPLPPSVTPAPSSSRPDRETRASVIKKTSDITQARVKSC</sequence>
<evidence type="ECO:0000259" key="11">
    <source>
        <dbReference type="PROSITE" id="PS51507"/>
    </source>
</evidence>
<dbReference type="RefSeq" id="XP_072619916.1">
    <property type="nucleotide sequence ID" value="XM_072763815.1"/>
</dbReference>
<dbReference type="InterPro" id="IPR019817">
    <property type="entry name" value="Interferon_reg_fac_CS"/>
</dbReference>
<evidence type="ECO:0000256" key="10">
    <source>
        <dbReference type="SAM" id="MobiDB-lite"/>
    </source>
</evidence>
<dbReference type="SMART" id="SM00348">
    <property type="entry name" value="IRF"/>
    <property type="match status" value="1"/>
</dbReference>
<evidence type="ECO:0000256" key="1">
    <source>
        <dbReference type="ARBA" id="ARBA00004123"/>
    </source>
</evidence>
<evidence type="ECO:0000256" key="8">
    <source>
        <dbReference type="ARBA" id="ARBA00023242"/>
    </source>
</evidence>
<evidence type="ECO:0000256" key="4">
    <source>
        <dbReference type="ARBA" id="ARBA00023015"/>
    </source>
</evidence>
<feature type="region of interest" description="Disordered" evidence="10">
    <location>
        <begin position="263"/>
        <end position="313"/>
    </location>
</feature>
<dbReference type="Proteomes" id="UP001652641">
    <property type="component" value="Chromosome 7"/>
</dbReference>
<keyword evidence="8 9" id="KW-0539">Nucleus</keyword>
<dbReference type="PRINTS" id="PR00267">
    <property type="entry name" value="INTFRNREGFCT"/>
</dbReference>
<dbReference type="GeneID" id="112934795"/>
<keyword evidence="7 9" id="KW-0804">Transcription</keyword>